<keyword evidence="5" id="KW-1133">Transmembrane helix</keyword>
<dbReference type="PANTHER" id="PTHR27008:SF443">
    <property type="entry name" value="LRR RECEPTOR-LIKE SERINE_THREONINE-PROTEIN KINASE IRK-RELATED"/>
    <property type="match status" value="1"/>
</dbReference>
<protein>
    <submittedName>
        <fullName evidence="8">Uncharacterized protein</fullName>
    </submittedName>
</protein>
<feature type="chain" id="PRO_5042047458" evidence="7">
    <location>
        <begin position="30"/>
        <end position="367"/>
    </location>
</feature>
<dbReference type="PANTHER" id="PTHR27008">
    <property type="entry name" value="OS04G0122200 PROTEIN"/>
    <property type="match status" value="1"/>
</dbReference>
<dbReference type="Gene3D" id="3.80.10.10">
    <property type="entry name" value="Ribonuclease Inhibitor"/>
    <property type="match status" value="2"/>
</dbReference>
<dbReference type="SUPFAM" id="SSF52058">
    <property type="entry name" value="L domain-like"/>
    <property type="match status" value="1"/>
</dbReference>
<proteinExistence type="predicted"/>
<gene>
    <name evidence="8" type="ORF">FPE_LOCUS27868</name>
</gene>
<organism evidence="8 9">
    <name type="scientific">Fraxinus pennsylvanica</name>
    <dbReference type="NCBI Taxonomy" id="56036"/>
    <lineage>
        <taxon>Eukaryota</taxon>
        <taxon>Viridiplantae</taxon>
        <taxon>Streptophyta</taxon>
        <taxon>Embryophyta</taxon>
        <taxon>Tracheophyta</taxon>
        <taxon>Spermatophyta</taxon>
        <taxon>Magnoliopsida</taxon>
        <taxon>eudicotyledons</taxon>
        <taxon>Gunneridae</taxon>
        <taxon>Pentapetalae</taxon>
        <taxon>asterids</taxon>
        <taxon>lamiids</taxon>
        <taxon>Lamiales</taxon>
        <taxon>Oleaceae</taxon>
        <taxon>Oleeae</taxon>
        <taxon>Fraxinus</taxon>
    </lineage>
</organism>
<reference evidence="8" key="1">
    <citation type="submission" date="2023-05" db="EMBL/GenBank/DDBJ databases">
        <authorList>
            <person name="Huff M."/>
        </authorList>
    </citation>
    <scope>NUCLEOTIDE SEQUENCE</scope>
</reference>
<dbReference type="Proteomes" id="UP000834106">
    <property type="component" value="Chromosome 17"/>
</dbReference>
<keyword evidence="4" id="KW-0677">Repeat</keyword>
<evidence type="ECO:0000256" key="1">
    <source>
        <dbReference type="ARBA" id="ARBA00004370"/>
    </source>
</evidence>
<evidence type="ECO:0000313" key="8">
    <source>
        <dbReference type="EMBL" id="CAI9780438.1"/>
    </source>
</evidence>
<dbReference type="GO" id="GO:0016020">
    <property type="term" value="C:membrane"/>
    <property type="evidence" value="ECO:0007669"/>
    <property type="project" value="UniProtKB-SubCell"/>
</dbReference>
<dbReference type="Pfam" id="PF00560">
    <property type="entry name" value="LRR_1"/>
    <property type="match status" value="3"/>
</dbReference>
<keyword evidence="9" id="KW-1185">Reference proteome</keyword>
<accession>A0AAD2A322</accession>
<keyword evidence="3" id="KW-0812">Transmembrane</keyword>
<keyword evidence="7" id="KW-0732">Signal</keyword>
<dbReference type="InterPro" id="IPR001611">
    <property type="entry name" value="Leu-rich_rpt"/>
</dbReference>
<dbReference type="EMBL" id="OU503052">
    <property type="protein sequence ID" value="CAI9780438.1"/>
    <property type="molecule type" value="Genomic_DNA"/>
</dbReference>
<dbReference type="InterPro" id="IPR032675">
    <property type="entry name" value="LRR_dom_sf"/>
</dbReference>
<evidence type="ECO:0000256" key="2">
    <source>
        <dbReference type="ARBA" id="ARBA00022614"/>
    </source>
</evidence>
<sequence length="367" mass="39832">MIFCRPFLPTVSAIILVLLNLLFLQYINAASIPTNETDKLAMWAGVTCGQKHDSITNSDLKGKKLGGTIGLQIRNFSFLYRLDLSNNYFRGGIPPELGSLRRLQILSSSNDLLQGQVPARLSRCSNLVSIVLGKSSVIGKIPTEIGSLQKLLKLNLRSNNLTRTTPASIGNLTSLQWNHTALQVLVLLDLKNNNLSGTTDSIMDISSLVGFKASCNSFTDLSGNNLSGKIPRYLANVSTLIQLNLSFNNLEGELPVKGVFSNLSAIDITRNPKVCGGILQLNLPKCKVQGAQNAHWKQAISLKLVMKSPNLSSHSMQFYPEISYDEFLKATGGFSSENLKGSDAFATVFKGTLGSDESIVVVKLLSL</sequence>
<name>A0AAD2A322_9LAMI</name>
<evidence type="ECO:0000256" key="3">
    <source>
        <dbReference type="ARBA" id="ARBA00022692"/>
    </source>
</evidence>
<dbReference type="Gene3D" id="3.30.200.20">
    <property type="entry name" value="Phosphorylase Kinase, domain 1"/>
    <property type="match status" value="1"/>
</dbReference>
<comment type="subcellular location">
    <subcellularLocation>
        <location evidence="1">Membrane</location>
    </subcellularLocation>
</comment>
<keyword evidence="6" id="KW-0472">Membrane</keyword>
<dbReference type="InterPro" id="IPR051809">
    <property type="entry name" value="Plant_receptor-like_S/T_kinase"/>
</dbReference>
<dbReference type="AlphaFoldDB" id="A0AAD2A322"/>
<keyword evidence="2" id="KW-0433">Leucine-rich repeat</keyword>
<evidence type="ECO:0000256" key="6">
    <source>
        <dbReference type="ARBA" id="ARBA00023136"/>
    </source>
</evidence>
<evidence type="ECO:0000256" key="4">
    <source>
        <dbReference type="ARBA" id="ARBA00022737"/>
    </source>
</evidence>
<evidence type="ECO:0000256" key="5">
    <source>
        <dbReference type="ARBA" id="ARBA00022989"/>
    </source>
</evidence>
<feature type="signal peptide" evidence="7">
    <location>
        <begin position="1"/>
        <end position="29"/>
    </location>
</feature>
<evidence type="ECO:0000313" key="9">
    <source>
        <dbReference type="Proteomes" id="UP000834106"/>
    </source>
</evidence>
<evidence type="ECO:0000256" key="7">
    <source>
        <dbReference type="SAM" id="SignalP"/>
    </source>
</evidence>